<keyword evidence="2" id="KW-1134">Transmembrane beta strand</keyword>
<evidence type="ECO:0000313" key="4">
    <source>
        <dbReference type="Proteomes" id="UP000253562"/>
    </source>
</evidence>
<dbReference type="InterPro" id="IPR003423">
    <property type="entry name" value="OMP_efflux"/>
</dbReference>
<keyword evidence="2" id="KW-0732">Signal</keyword>
<dbReference type="PANTHER" id="PTHR30203:SF30">
    <property type="entry name" value="OUTER MEMBRANE PROTEIN-RELATED"/>
    <property type="match status" value="1"/>
</dbReference>
<accession>A0A368KSH1</accession>
<dbReference type="AlphaFoldDB" id="A0A368KSH1"/>
<dbReference type="Gene3D" id="2.20.200.10">
    <property type="entry name" value="Outer membrane efflux proteins (OEP)"/>
    <property type="match status" value="1"/>
</dbReference>
<dbReference type="Pfam" id="PF02321">
    <property type="entry name" value="OEP"/>
    <property type="match status" value="2"/>
</dbReference>
<dbReference type="InterPro" id="IPR010131">
    <property type="entry name" value="MdtP/NodT-like"/>
</dbReference>
<keyword evidence="2" id="KW-0472">Membrane</keyword>
<organism evidence="3 4">
    <name type="scientific">Bremerella cremea</name>
    <dbReference type="NCBI Taxonomy" id="1031537"/>
    <lineage>
        <taxon>Bacteria</taxon>
        <taxon>Pseudomonadati</taxon>
        <taxon>Planctomycetota</taxon>
        <taxon>Planctomycetia</taxon>
        <taxon>Pirellulales</taxon>
        <taxon>Pirellulaceae</taxon>
        <taxon>Bremerella</taxon>
    </lineage>
</organism>
<dbReference type="GO" id="GO:0015562">
    <property type="term" value="F:efflux transmembrane transporter activity"/>
    <property type="evidence" value="ECO:0007669"/>
    <property type="project" value="InterPro"/>
</dbReference>
<keyword evidence="2" id="KW-0812">Transmembrane</keyword>
<comment type="similarity">
    <text evidence="1 2">Belongs to the outer membrane factor (OMF) (TC 1.B.17) family.</text>
</comment>
<evidence type="ECO:0000256" key="2">
    <source>
        <dbReference type="RuleBase" id="RU362097"/>
    </source>
</evidence>
<keyword evidence="2" id="KW-0564">Palmitate</keyword>
<comment type="subcellular location">
    <subcellularLocation>
        <location evidence="2">Cell membrane</location>
        <topology evidence="2">Lipid-anchor</topology>
    </subcellularLocation>
</comment>
<dbReference type="RefSeq" id="WP_114368627.1">
    <property type="nucleotide sequence ID" value="NZ_QPEX01000017.1"/>
</dbReference>
<evidence type="ECO:0000256" key="1">
    <source>
        <dbReference type="ARBA" id="ARBA00007613"/>
    </source>
</evidence>
<dbReference type="SUPFAM" id="SSF56954">
    <property type="entry name" value="Outer membrane efflux proteins (OEP)"/>
    <property type="match status" value="1"/>
</dbReference>
<reference evidence="3 4" key="1">
    <citation type="submission" date="2018-07" db="EMBL/GenBank/DDBJ databases">
        <title>Comparative genomes isolates from brazilian mangrove.</title>
        <authorList>
            <person name="De Araujo J.E."/>
            <person name="Taketani R.G."/>
            <person name="Silva M.C.P."/>
            <person name="Lourenco M.V."/>
            <person name="Oliveira V.M."/>
            <person name="Andreote F.D."/>
        </authorList>
    </citation>
    <scope>NUCLEOTIDE SEQUENCE [LARGE SCALE GENOMIC DNA]</scope>
    <source>
        <strain evidence="3 4">HEX PRIS-MGV</strain>
    </source>
</reference>
<evidence type="ECO:0000313" key="3">
    <source>
        <dbReference type="EMBL" id="RCS51920.1"/>
    </source>
</evidence>
<keyword evidence="2" id="KW-0449">Lipoprotein</keyword>
<dbReference type="OrthoDB" id="9783163at2"/>
<dbReference type="EMBL" id="QPEX01000017">
    <property type="protein sequence ID" value="RCS51920.1"/>
    <property type="molecule type" value="Genomic_DNA"/>
</dbReference>
<name>A0A368KSH1_9BACT</name>
<feature type="chain" id="PRO_5016481613" evidence="2">
    <location>
        <begin position="22"/>
        <end position="533"/>
    </location>
</feature>
<dbReference type="PANTHER" id="PTHR30203">
    <property type="entry name" value="OUTER MEMBRANE CATION EFFLUX PROTEIN"/>
    <property type="match status" value="1"/>
</dbReference>
<gene>
    <name evidence="3" type="ORF">DTL42_10205</name>
</gene>
<dbReference type="GO" id="GO:0005886">
    <property type="term" value="C:plasma membrane"/>
    <property type="evidence" value="ECO:0007669"/>
    <property type="project" value="UniProtKB-SubCell"/>
</dbReference>
<protein>
    <submittedName>
        <fullName evidence="3">Transporter</fullName>
    </submittedName>
</protein>
<dbReference type="Gene3D" id="1.20.1600.10">
    <property type="entry name" value="Outer membrane efflux proteins (OEP)"/>
    <property type="match status" value="1"/>
</dbReference>
<dbReference type="PROSITE" id="PS51257">
    <property type="entry name" value="PROKAR_LIPOPROTEIN"/>
    <property type="match status" value="1"/>
</dbReference>
<proteinExistence type="inferred from homology"/>
<sequence length="533" mass="59222">MRSVSSRLTPICLLLCLSAIGCTSFKEYVSNRFKVGSDYKRPDVPIADEWIDSNNPKVSSEEANLRSWWLVFEDPVLNNLVQTAYQQNITLREVGFRVAEARAQRGVVAGNLFPQTQDVIGDFTHTQRSTQTALFPQVDPNSPFANLAARQYGNWRVGGSLAWELDFWGRYRRAIEAADARLDSSIEEYDDALVLLIGEVASTYIELRTVDQRLEVARQNGTLQAESVRVAQARFDAMAVNSELDTPQAKSNLGNTLAAIEALEIQRRRSQNRLAVLMGMPPHDLSYLLEGSRDIPVPPDVVSAGVPADLIWNRPDVRRAERLVAAQSEEIGIAQAELYPHISINGLLSWDAAHFSDIFKGGAFGGTIGPSFRWNILNYGRLLNNIRVQDARFQQLIANYQQTVLTANEEAENAIVSYLHFSEQVQVLDESARQALEAERVAQVKYREGEIDFNRLYSVQQLLLSQQEALAAARGNAALSLVDLYRALGGGWEIRLDPVATTMPIQDEILLPTPVPESVLLPAPIAPAIPETP</sequence>
<comment type="caution">
    <text evidence="3">The sequence shown here is derived from an EMBL/GenBank/DDBJ whole genome shotgun (WGS) entry which is preliminary data.</text>
</comment>
<dbReference type="Proteomes" id="UP000253562">
    <property type="component" value="Unassembled WGS sequence"/>
</dbReference>
<feature type="signal peptide" evidence="2">
    <location>
        <begin position="1"/>
        <end position="21"/>
    </location>
</feature>
<dbReference type="NCBIfam" id="TIGR01845">
    <property type="entry name" value="outer_NodT"/>
    <property type="match status" value="1"/>
</dbReference>